<sequence length="87" mass="9646">MPTSGTQIHPLHSIASHVHPIQSVHTKIHEVVSTQSAIRAIDAKDAADDTDLLAQIGYKQELKRSFHTYQIFGIAYSIMEIGQVSHQ</sequence>
<proteinExistence type="predicted"/>
<comment type="caution">
    <text evidence="1">The sequence shown here is derived from an EMBL/GenBank/DDBJ whole genome shotgun (WGS) entry which is preliminary data.</text>
</comment>
<organism evidence="1 2">
    <name type="scientific">Ambrosiozyma monospora</name>
    <name type="common">Yeast</name>
    <name type="synonym">Endomycopsis monosporus</name>
    <dbReference type="NCBI Taxonomy" id="43982"/>
    <lineage>
        <taxon>Eukaryota</taxon>
        <taxon>Fungi</taxon>
        <taxon>Dikarya</taxon>
        <taxon>Ascomycota</taxon>
        <taxon>Saccharomycotina</taxon>
        <taxon>Pichiomycetes</taxon>
        <taxon>Pichiales</taxon>
        <taxon>Pichiaceae</taxon>
        <taxon>Ambrosiozyma</taxon>
    </lineage>
</organism>
<protein>
    <submittedName>
        <fullName evidence="1">Unnamed protein product</fullName>
    </submittedName>
</protein>
<name>A0ACB5U114_AMBMO</name>
<reference evidence="1" key="1">
    <citation type="submission" date="2023-04" db="EMBL/GenBank/DDBJ databases">
        <title>Ambrosiozyma monospora NBRC 10751.</title>
        <authorList>
            <person name="Ichikawa N."/>
            <person name="Sato H."/>
            <person name="Tonouchi N."/>
        </authorList>
    </citation>
    <scope>NUCLEOTIDE SEQUENCE</scope>
    <source>
        <strain evidence="1">NBRC 10751</strain>
    </source>
</reference>
<evidence type="ECO:0000313" key="1">
    <source>
        <dbReference type="EMBL" id="GME99632.1"/>
    </source>
</evidence>
<accession>A0ACB5U114</accession>
<dbReference type="EMBL" id="BSXS01011076">
    <property type="protein sequence ID" value="GME99632.1"/>
    <property type="molecule type" value="Genomic_DNA"/>
</dbReference>
<keyword evidence="2" id="KW-1185">Reference proteome</keyword>
<dbReference type="Proteomes" id="UP001165064">
    <property type="component" value="Unassembled WGS sequence"/>
</dbReference>
<evidence type="ECO:0000313" key="2">
    <source>
        <dbReference type="Proteomes" id="UP001165064"/>
    </source>
</evidence>
<gene>
    <name evidence="1" type="ORF">Amon02_001077700</name>
</gene>